<evidence type="ECO:0000256" key="6">
    <source>
        <dbReference type="ARBA" id="ARBA00023146"/>
    </source>
</evidence>
<dbReference type="InterPro" id="IPR014729">
    <property type="entry name" value="Rossmann-like_a/b/a_fold"/>
</dbReference>
<evidence type="ECO:0000256" key="1">
    <source>
        <dbReference type="ARBA" id="ARBA00013160"/>
    </source>
</evidence>
<keyword evidence="6 10" id="KW-0030">Aminoacyl-tRNA synthetase</keyword>
<dbReference type="InterPro" id="IPR002307">
    <property type="entry name" value="Tyr-tRNA-ligase"/>
</dbReference>
<evidence type="ECO:0000256" key="8">
    <source>
        <dbReference type="NCBIfam" id="TIGR00234"/>
    </source>
</evidence>
<name>A0A1F8EZN8_9BACT</name>
<dbReference type="SUPFAM" id="SSF52374">
    <property type="entry name" value="Nucleotidylyl transferase"/>
    <property type="match status" value="1"/>
</dbReference>
<dbReference type="EC" id="6.1.1.1" evidence="1 8"/>
<proteinExistence type="inferred from homology"/>
<dbReference type="GO" id="GO:0005829">
    <property type="term" value="C:cytosol"/>
    <property type="evidence" value="ECO:0007669"/>
    <property type="project" value="TreeGrafter"/>
</dbReference>
<dbReference type="PANTHER" id="PTHR11766:SF1">
    <property type="entry name" value="TYROSINE--TRNA LIGASE"/>
    <property type="match status" value="1"/>
</dbReference>
<keyword evidence="4 10" id="KW-0067">ATP-binding</keyword>
<dbReference type="Pfam" id="PF00579">
    <property type="entry name" value="tRNA-synt_1b"/>
    <property type="match status" value="1"/>
</dbReference>
<sequence>MKVITDKKRIEEIINRGVVVEILPTKERLIERMTAGNRLKIYIGVDPTSNSLHLSHAKNYMLLEEFRQLGHEVIILMGDFTARIGDPSDKTATRVKLSKEQVDNNVKSWISQIKPLMDFDDKDNPPHVLYNSAWLSKMTWEDEIELAANITVQQLQERDMFQKRLKSNIPIYSHEFQYPLMQGYDSVAMDVDVELCGTDQIFNALVGRTLLKKLKNKEKFIVAVNLMENPKTGELMSKSRGTGVFLSFSPKEMFGAIMAQPDEMTEVLLVNVTRIPLSDKEKILKMGPRDAKIVVAQDIVKRFYGEKEAQKARKEFERVFSKGEKPEEIMEVENKGNIIQTSVSAGLVESNSEMKRLVDQKAVKINDVVIEKWDHPTQSGDIVQIGPRKFYKVK</sequence>
<evidence type="ECO:0000313" key="11">
    <source>
        <dbReference type="EMBL" id="OGN06337.1"/>
    </source>
</evidence>
<dbReference type="GO" id="GO:0004831">
    <property type="term" value="F:tyrosine-tRNA ligase activity"/>
    <property type="evidence" value="ECO:0007669"/>
    <property type="project" value="UniProtKB-UniRule"/>
</dbReference>
<evidence type="ECO:0000256" key="9">
    <source>
        <dbReference type="PROSITE-ProRule" id="PRU00182"/>
    </source>
</evidence>
<dbReference type="EMBL" id="MGJN01000020">
    <property type="protein sequence ID" value="OGN06337.1"/>
    <property type="molecule type" value="Genomic_DNA"/>
</dbReference>
<evidence type="ECO:0000313" key="12">
    <source>
        <dbReference type="Proteomes" id="UP000176834"/>
    </source>
</evidence>
<dbReference type="GO" id="GO:0005524">
    <property type="term" value="F:ATP binding"/>
    <property type="evidence" value="ECO:0007669"/>
    <property type="project" value="UniProtKB-KW"/>
</dbReference>
<evidence type="ECO:0000256" key="10">
    <source>
        <dbReference type="RuleBase" id="RU363036"/>
    </source>
</evidence>
<dbReference type="SUPFAM" id="SSF55174">
    <property type="entry name" value="Alpha-L RNA-binding motif"/>
    <property type="match status" value="1"/>
</dbReference>
<dbReference type="GO" id="GO:0003723">
    <property type="term" value="F:RNA binding"/>
    <property type="evidence" value="ECO:0007669"/>
    <property type="project" value="UniProtKB-KW"/>
</dbReference>
<dbReference type="InterPro" id="IPR036986">
    <property type="entry name" value="S4_RNA-bd_sf"/>
</dbReference>
<keyword evidence="9" id="KW-0694">RNA-binding</keyword>
<dbReference type="PROSITE" id="PS50889">
    <property type="entry name" value="S4"/>
    <property type="match status" value="1"/>
</dbReference>
<evidence type="ECO:0000256" key="2">
    <source>
        <dbReference type="ARBA" id="ARBA00022598"/>
    </source>
</evidence>
<accession>A0A1F8EZN8</accession>
<dbReference type="Gene3D" id="3.40.50.620">
    <property type="entry name" value="HUPs"/>
    <property type="match status" value="1"/>
</dbReference>
<evidence type="ECO:0000256" key="5">
    <source>
        <dbReference type="ARBA" id="ARBA00022917"/>
    </source>
</evidence>
<gene>
    <name evidence="11" type="ORF">A3B86_04485</name>
</gene>
<keyword evidence="3 10" id="KW-0547">Nucleotide-binding</keyword>
<keyword evidence="5 10" id="KW-0648">Protein biosynthesis</keyword>
<dbReference type="Proteomes" id="UP000176834">
    <property type="component" value="Unassembled WGS sequence"/>
</dbReference>
<evidence type="ECO:0000256" key="3">
    <source>
        <dbReference type="ARBA" id="ARBA00022741"/>
    </source>
</evidence>
<dbReference type="Gene3D" id="3.10.290.10">
    <property type="entry name" value="RNA-binding S4 domain"/>
    <property type="match status" value="1"/>
</dbReference>
<evidence type="ECO:0000256" key="4">
    <source>
        <dbReference type="ARBA" id="ARBA00022840"/>
    </source>
</evidence>
<dbReference type="PRINTS" id="PR01040">
    <property type="entry name" value="TRNASYNTHTYR"/>
</dbReference>
<evidence type="ECO:0000256" key="7">
    <source>
        <dbReference type="ARBA" id="ARBA00048248"/>
    </source>
</evidence>
<keyword evidence="2 10" id="KW-0436">Ligase</keyword>
<comment type="caution">
    <text evidence="11">The sequence shown here is derived from an EMBL/GenBank/DDBJ whole genome shotgun (WGS) entry which is preliminary data.</text>
</comment>
<dbReference type="AlphaFoldDB" id="A0A1F8EZN8"/>
<dbReference type="InterPro" id="IPR024088">
    <property type="entry name" value="Tyr-tRNA-ligase_bac-type"/>
</dbReference>
<protein>
    <recommendedName>
        <fullName evidence="1 8">Tyrosine--tRNA ligase</fullName>
        <ecNumber evidence="1 8">6.1.1.1</ecNumber>
    </recommendedName>
</protein>
<reference evidence="11 12" key="1">
    <citation type="journal article" date="2016" name="Nat. Commun.">
        <title>Thousands of microbial genomes shed light on interconnected biogeochemical processes in an aquifer system.</title>
        <authorList>
            <person name="Anantharaman K."/>
            <person name="Brown C.T."/>
            <person name="Hug L.A."/>
            <person name="Sharon I."/>
            <person name="Castelle C.J."/>
            <person name="Probst A.J."/>
            <person name="Thomas B.C."/>
            <person name="Singh A."/>
            <person name="Wilkins M.J."/>
            <person name="Karaoz U."/>
            <person name="Brodie E.L."/>
            <person name="Williams K.H."/>
            <person name="Hubbard S.S."/>
            <person name="Banfield J.F."/>
        </authorList>
    </citation>
    <scope>NUCLEOTIDE SEQUENCE [LARGE SCALE GENOMIC DNA]</scope>
</reference>
<dbReference type="PANTHER" id="PTHR11766">
    <property type="entry name" value="TYROSYL-TRNA SYNTHETASE"/>
    <property type="match status" value="1"/>
</dbReference>
<dbReference type="Gene3D" id="1.10.240.10">
    <property type="entry name" value="Tyrosyl-Transfer RNA Synthetase"/>
    <property type="match status" value="1"/>
</dbReference>
<comment type="similarity">
    <text evidence="10">Belongs to the class-I aminoacyl-tRNA synthetase family.</text>
</comment>
<dbReference type="InterPro" id="IPR002305">
    <property type="entry name" value="aa-tRNA-synth_Ic"/>
</dbReference>
<organism evidence="11 12">
    <name type="scientific">Candidatus Yanofskybacteria bacterium RIFCSPHIGHO2_02_FULL_38_22b</name>
    <dbReference type="NCBI Taxonomy" id="1802673"/>
    <lineage>
        <taxon>Bacteria</taxon>
        <taxon>Candidatus Yanofskyibacteriota</taxon>
    </lineage>
</organism>
<comment type="catalytic activity">
    <reaction evidence="7">
        <text>tRNA(Tyr) + L-tyrosine + ATP = L-tyrosyl-tRNA(Tyr) + AMP + diphosphate + H(+)</text>
        <dbReference type="Rhea" id="RHEA:10220"/>
        <dbReference type="Rhea" id="RHEA-COMP:9706"/>
        <dbReference type="Rhea" id="RHEA-COMP:9707"/>
        <dbReference type="ChEBI" id="CHEBI:15378"/>
        <dbReference type="ChEBI" id="CHEBI:30616"/>
        <dbReference type="ChEBI" id="CHEBI:33019"/>
        <dbReference type="ChEBI" id="CHEBI:58315"/>
        <dbReference type="ChEBI" id="CHEBI:78442"/>
        <dbReference type="ChEBI" id="CHEBI:78536"/>
        <dbReference type="ChEBI" id="CHEBI:456215"/>
        <dbReference type="EC" id="6.1.1.1"/>
    </reaction>
</comment>
<dbReference type="GO" id="GO:0006437">
    <property type="term" value="P:tyrosyl-tRNA aminoacylation"/>
    <property type="evidence" value="ECO:0007669"/>
    <property type="project" value="UniProtKB-UniRule"/>
</dbReference>
<dbReference type="NCBIfam" id="TIGR00234">
    <property type="entry name" value="tyrS"/>
    <property type="match status" value="1"/>
</dbReference>